<dbReference type="GO" id="GO:0008171">
    <property type="term" value="F:O-methyltransferase activity"/>
    <property type="evidence" value="ECO:0007669"/>
    <property type="project" value="InterPro"/>
</dbReference>
<dbReference type="InterPro" id="IPR029063">
    <property type="entry name" value="SAM-dependent_MTases_sf"/>
</dbReference>
<dbReference type="Gene3D" id="3.40.50.150">
    <property type="entry name" value="Vaccinia Virus protein VP39"/>
    <property type="match status" value="1"/>
</dbReference>
<dbReference type="Gene3D" id="1.10.10.10">
    <property type="entry name" value="Winged helix-like DNA-binding domain superfamily/Winged helix DNA-binding domain"/>
    <property type="match status" value="2"/>
</dbReference>
<dbReference type="OrthoDB" id="2410195at2759"/>
<comment type="caution">
    <text evidence="7">The sequence shown here is derived from an EMBL/GenBank/DDBJ whole genome shotgun (WGS) entry which is preliminary data.</text>
</comment>
<evidence type="ECO:0000256" key="3">
    <source>
        <dbReference type="ARBA" id="ARBA00022691"/>
    </source>
</evidence>
<feature type="domain" description="O-methyltransferase dimerisation" evidence="6">
    <location>
        <begin position="20"/>
        <end position="103"/>
    </location>
</feature>
<dbReference type="GO" id="GO:0009813">
    <property type="term" value="P:flavonoid biosynthetic process"/>
    <property type="evidence" value="ECO:0007669"/>
    <property type="project" value="UniProtKB-ARBA"/>
</dbReference>
<dbReference type="AlphaFoldDB" id="A0A9J5XDA5"/>
<evidence type="ECO:0000256" key="4">
    <source>
        <dbReference type="ARBA" id="ARBA00034481"/>
    </source>
</evidence>
<keyword evidence="3" id="KW-0949">S-adenosyl-L-methionine</keyword>
<gene>
    <name evidence="7" type="ORF">H5410_046819</name>
</gene>
<evidence type="ECO:0000256" key="2">
    <source>
        <dbReference type="ARBA" id="ARBA00022679"/>
    </source>
</evidence>
<dbReference type="Proteomes" id="UP000824120">
    <property type="component" value="Chromosome 9"/>
</dbReference>
<dbReference type="GO" id="GO:0008757">
    <property type="term" value="F:S-adenosylmethionine-dependent methyltransferase activity"/>
    <property type="evidence" value="ECO:0007669"/>
    <property type="project" value="UniProtKB-ARBA"/>
</dbReference>
<keyword evidence="8" id="KW-1185">Reference proteome</keyword>
<dbReference type="PROSITE" id="PS51683">
    <property type="entry name" value="SAM_OMT_II"/>
    <property type="match status" value="1"/>
</dbReference>
<dbReference type="EMBL" id="JACXVP010000009">
    <property type="protein sequence ID" value="KAG5586385.1"/>
    <property type="molecule type" value="Genomic_DNA"/>
</dbReference>
<dbReference type="InterPro" id="IPR001077">
    <property type="entry name" value="COMT_C"/>
</dbReference>
<keyword evidence="2" id="KW-0808">Transferase</keyword>
<evidence type="ECO:0000259" key="6">
    <source>
        <dbReference type="Pfam" id="PF08100"/>
    </source>
</evidence>
<dbReference type="SUPFAM" id="SSF46785">
    <property type="entry name" value="Winged helix' DNA-binding domain"/>
    <property type="match status" value="1"/>
</dbReference>
<keyword evidence="1" id="KW-0489">Methyltransferase</keyword>
<dbReference type="InterPro" id="IPR012967">
    <property type="entry name" value="COMT_dimerisation"/>
</dbReference>
<dbReference type="GO" id="GO:0046983">
    <property type="term" value="F:protein dimerization activity"/>
    <property type="evidence" value="ECO:0007669"/>
    <property type="project" value="InterPro"/>
</dbReference>
<name>A0A9J5XDA5_SOLCO</name>
<proteinExistence type="inferred from homology"/>
<evidence type="ECO:0000313" key="8">
    <source>
        <dbReference type="Proteomes" id="UP000824120"/>
    </source>
</evidence>
<dbReference type="PANTHER" id="PTHR11746">
    <property type="entry name" value="O-METHYLTRANSFERASE"/>
    <property type="match status" value="1"/>
</dbReference>
<reference evidence="7 8" key="1">
    <citation type="submission" date="2020-09" db="EMBL/GenBank/DDBJ databases">
        <title>De no assembly of potato wild relative species, Solanum commersonii.</title>
        <authorList>
            <person name="Cho K."/>
        </authorList>
    </citation>
    <scope>NUCLEOTIDE SEQUENCE [LARGE SCALE GENOMIC DNA]</scope>
    <source>
        <strain evidence="7">LZ3.2</strain>
        <tissue evidence="7">Leaf</tissue>
    </source>
</reference>
<protein>
    <submittedName>
        <fullName evidence="7">Uncharacterized protein</fullName>
    </submittedName>
</protein>
<feature type="domain" description="O-methyltransferase C-terminal" evidence="5">
    <location>
        <begin position="104"/>
        <end position="230"/>
    </location>
</feature>
<dbReference type="Pfam" id="PF00891">
    <property type="entry name" value="Methyltransf_2"/>
    <property type="match status" value="1"/>
</dbReference>
<dbReference type="InterPro" id="IPR016461">
    <property type="entry name" value="COMT-like"/>
</dbReference>
<evidence type="ECO:0000259" key="5">
    <source>
        <dbReference type="Pfam" id="PF00891"/>
    </source>
</evidence>
<evidence type="ECO:0000256" key="1">
    <source>
        <dbReference type="ARBA" id="ARBA00022603"/>
    </source>
</evidence>
<dbReference type="InterPro" id="IPR036390">
    <property type="entry name" value="WH_DNA-bd_sf"/>
</dbReference>
<sequence length="236" mass="26681">MTLPNDNMTTEMLAAQAHIWNHTFIYINSMPLKCAIELGIPDIINSNGRAMTLSDLVNALPINNNAKTLNYVFRLMCILVHGGFFNQIKANDKEEEGYLLTRLHALFGYDEKDPKLNRQFNEAMASDSQLVISVVIENYKGVFDGLKSLVEVGGGIGIVSKVIVDAFLEMNCIVFYLPHVIEECEGSKNLNYVGGNMLKFIPSADAILLKWVLYDWNDEECIKILKKFQARRREGR</sequence>
<dbReference type="GO" id="GO:0032259">
    <property type="term" value="P:methylation"/>
    <property type="evidence" value="ECO:0007669"/>
    <property type="project" value="UniProtKB-KW"/>
</dbReference>
<dbReference type="Pfam" id="PF08100">
    <property type="entry name" value="Dimerisation"/>
    <property type="match status" value="1"/>
</dbReference>
<evidence type="ECO:0000313" key="7">
    <source>
        <dbReference type="EMBL" id="KAG5586385.1"/>
    </source>
</evidence>
<dbReference type="InterPro" id="IPR036388">
    <property type="entry name" value="WH-like_DNA-bd_sf"/>
</dbReference>
<accession>A0A9J5XDA5</accession>
<dbReference type="FunFam" id="1.10.10.10:FF:000213">
    <property type="entry name" value="Coniferyl alcohol 9-O-methyltransferase"/>
    <property type="match status" value="1"/>
</dbReference>
<dbReference type="SUPFAM" id="SSF53335">
    <property type="entry name" value="S-adenosyl-L-methionine-dependent methyltransferases"/>
    <property type="match status" value="1"/>
</dbReference>
<organism evidence="7 8">
    <name type="scientific">Solanum commersonii</name>
    <name type="common">Commerson's wild potato</name>
    <name type="synonym">Commerson's nightshade</name>
    <dbReference type="NCBI Taxonomy" id="4109"/>
    <lineage>
        <taxon>Eukaryota</taxon>
        <taxon>Viridiplantae</taxon>
        <taxon>Streptophyta</taxon>
        <taxon>Embryophyta</taxon>
        <taxon>Tracheophyta</taxon>
        <taxon>Spermatophyta</taxon>
        <taxon>Magnoliopsida</taxon>
        <taxon>eudicotyledons</taxon>
        <taxon>Gunneridae</taxon>
        <taxon>Pentapetalae</taxon>
        <taxon>asterids</taxon>
        <taxon>lamiids</taxon>
        <taxon>Solanales</taxon>
        <taxon>Solanaceae</taxon>
        <taxon>Solanoideae</taxon>
        <taxon>Solaneae</taxon>
        <taxon>Solanum</taxon>
    </lineage>
</organism>
<comment type="similarity">
    <text evidence="4">Belongs to the class I-like SAM-binding methyltransferase superfamily. Cation-independent O-methyltransferase family. COMT subfamily.</text>
</comment>